<evidence type="ECO:0000313" key="15">
    <source>
        <dbReference type="Proteomes" id="UP000503349"/>
    </source>
</evidence>
<feature type="transmembrane region" description="Helical" evidence="11">
    <location>
        <begin position="127"/>
        <end position="150"/>
    </location>
</feature>
<evidence type="ECO:0000256" key="10">
    <source>
        <dbReference type="ARBA" id="ARBA00023319"/>
    </source>
</evidence>
<keyword evidence="5 11" id="KW-1133">Transmembrane helix</keyword>
<evidence type="ECO:0000259" key="13">
    <source>
        <dbReference type="PROSITE" id="PS50835"/>
    </source>
</evidence>
<dbReference type="InterPro" id="IPR036179">
    <property type="entry name" value="Ig-like_dom_sf"/>
</dbReference>
<dbReference type="GO" id="GO:0031295">
    <property type="term" value="P:T cell costimulation"/>
    <property type="evidence" value="ECO:0007669"/>
    <property type="project" value="TreeGrafter"/>
</dbReference>
<evidence type="ECO:0000256" key="11">
    <source>
        <dbReference type="SAM" id="Phobius"/>
    </source>
</evidence>
<reference evidence="14 15" key="1">
    <citation type="submission" date="2019-02" db="EMBL/GenBank/DDBJ databases">
        <title>Opniocepnalus argus genome.</title>
        <authorList>
            <person name="Zhou C."/>
            <person name="Xiao S."/>
        </authorList>
    </citation>
    <scope>NUCLEOTIDE SEQUENCE [LARGE SCALE GENOMIC DNA]</scope>
    <source>
        <strain evidence="14">OARG1902GOOAL</strain>
        <tissue evidence="14">Muscle</tissue>
    </source>
</reference>
<keyword evidence="6 11" id="KW-0472">Membrane</keyword>
<proteinExistence type="predicted"/>
<evidence type="ECO:0000256" key="4">
    <source>
        <dbReference type="ARBA" id="ARBA00022729"/>
    </source>
</evidence>
<dbReference type="PANTHER" id="PTHR25466">
    <property type="entry name" value="T-LYMPHOCYTE ACTIVATION ANTIGEN"/>
    <property type="match status" value="1"/>
</dbReference>
<dbReference type="GO" id="GO:0009897">
    <property type="term" value="C:external side of plasma membrane"/>
    <property type="evidence" value="ECO:0007669"/>
    <property type="project" value="TreeGrafter"/>
</dbReference>
<protein>
    <submittedName>
        <fullName evidence="14">Butyrophilin-like protein 2</fullName>
    </submittedName>
</protein>
<keyword evidence="9" id="KW-0325">Glycoprotein</keyword>
<evidence type="ECO:0000256" key="3">
    <source>
        <dbReference type="ARBA" id="ARBA00022692"/>
    </source>
</evidence>
<dbReference type="GO" id="GO:0071222">
    <property type="term" value="P:cellular response to lipopolysaccharide"/>
    <property type="evidence" value="ECO:0007669"/>
    <property type="project" value="TreeGrafter"/>
</dbReference>
<dbReference type="SMART" id="SM00406">
    <property type="entry name" value="IGv"/>
    <property type="match status" value="2"/>
</dbReference>
<feature type="chain" id="PRO_5026292329" evidence="12">
    <location>
        <begin position="20"/>
        <end position="267"/>
    </location>
</feature>
<keyword evidence="8" id="KW-0675">Receptor</keyword>
<feature type="domain" description="Ig-like" evidence="13">
    <location>
        <begin position="27"/>
        <end position="123"/>
    </location>
</feature>
<accession>A0A6G1Q6Y0</accession>
<keyword evidence="4 12" id="KW-0732">Signal</keyword>
<dbReference type="AlphaFoldDB" id="A0A6G1Q6Y0"/>
<dbReference type="GO" id="GO:0042130">
    <property type="term" value="P:negative regulation of T cell proliferation"/>
    <property type="evidence" value="ECO:0007669"/>
    <property type="project" value="TreeGrafter"/>
</dbReference>
<keyword evidence="15" id="KW-1185">Reference proteome</keyword>
<dbReference type="Pfam" id="PF07686">
    <property type="entry name" value="V-set"/>
    <property type="match status" value="1"/>
</dbReference>
<dbReference type="InterPro" id="IPR003599">
    <property type="entry name" value="Ig_sub"/>
</dbReference>
<evidence type="ECO:0000256" key="8">
    <source>
        <dbReference type="ARBA" id="ARBA00023170"/>
    </source>
</evidence>
<dbReference type="InterPro" id="IPR007110">
    <property type="entry name" value="Ig-like_dom"/>
</dbReference>
<dbReference type="SMART" id="SM00409">
    <property type="entry name" value="IG"/>
    <property type="match status" value="2"/>
</dbReference>
<dbReference type="InterPro" id="IPR013106">
    <property type="entry name" value="Ig_V-set"/>
</dbReference>
<evidence type="ECO:0000256" key="12">
    <source>
        <dbReference type="SAM" id="SignalP"/>
    </source>
</evidence>
<evidence type="ECO:0000256" key="9">
    <source>
        <dbReference type="ARBA" id="ARBA00023180"/>
    </source>
</evidence>
<dbReference type="GO" id="GO:0042102">
    <property type="term" value="P:positive regulation of T cell proliferation"/>
    <property type="evidence" value="ECO:0007669"/>
    <property type="project" value="TreeGrafter"/>
</dbReference>
<gene>
    <name evidence="14" type="ORF">EXN66_Car014062</name>
</gene>
<dbReference type="InterPro" id="IPR051713">
    <property type="entry name" value="T-cell_Activation_Regulation"/>
</dbReference>
<dbReference type="PROSITE" id="PS50835">
    <property type="entry name" value="IG_LIKE"/>
    <property type="match status" value="1"/>
</dbReference>
<dbReference type="GO" id="GO:0006955">
    <property type="term" value="P:immune response"/>
    <property type="evidence" value="ECO:0007669"/>
    <property type="project" value="TreeGrafter"/>
</dbReference>
<dbReference type="PANTHER" id="PTHR25466:SF14">
    <property type="entry name" value="BUTYROPHILIN SUBFAMILY 2 MEMBER A2-LIKE-RELATED"/>
    <property type="match status" value="1"/>
</dbReference>
<evidence type="ECO:0000256" key="2">
    <source>
        <dbReference type="ARBA" id="ARBA00022475"/>
    </source>
</evidence>
<organism evidence="14 15">
    <name type="scientific">Channa argus</name>
    <name type="common">Northern snakehead</name>
    <name type="synonym">Ophicephalus argus</name>
    <dbReference type="NCBI Taxonomy" id="215402"/>
    <lineage>
        <taxon>Eukaryota</taxon>
        <taxon>Metazoa</taxon>
        <taxon>Chordata</taxon>
        <taxon>Craniata</taxon>
        <taxon>Vertebrata</taxon>
        <taxon>Euteleostomi</taxon>
        <taxon>Actinopterygii</taxon>
        <taxon>Neopterygii</taxon>
        <taxon>Teleostei</taxon>
        <taxon>Neoteleostei</taxon>
        <taxon>Acanthomorphata</taxon>
        <taxon>Anabantaria</taxon>
        <taxon>Anabantiformes</taxon>
        <taxon>Channoidei</taxon>
        <taxon>Channidae</taxon>
        <taxon>Channa</taxon>
    </lineage>
</organism>
<comment type="subcellular location">
    <subcellularLocation>
        <location evidence="1">Cell membrane</location>
        <topology evidence="1">Single-pass type I membrane protein</topology>
    </subcellularLocation>
</comment>
<keyword evidence="7" id="KW-1015">Disulfide bond</keyword>
<keyword evidence="10" id="KW-0393">Immunoglobulin domain</keyword>
<dbReference type="EMBL" id="CM015724">
    <property type="protein sequence ID" value="KAF3698381.1"/>
    <property type="molecule type" value="Genomic_DNA"/>
</dbReference>
<keyword evidence="2" id="KW-1003">Cell membrane</keyword>
<dbReference type="InterPro" id="IPR013783">
    <property type="entry name" value="Ig-like_fold"/>
</dbReference>
<dbReference type="SUPFAM" id="SSF48726">
    <property type="entry name" value="Immunoglobulin"/>
    <property type="match status" value="2"/>
</dbReference>
<reference evidence="15" key="2">
    <citation type="submission" date="2019-02" db="EMBL/GenBank/DDBJ databases">
        <title>Opniocepnalus argus Var Kimnra genome.</title>
        <authorList>
            <person name="Zhou C."/>
            <person name="Xiao S."/>
        </authorList>
    </citation>
    <scope>NUCLEOTIDE SEQUENCE [LARGE SCALE GENOMIC DNA]</scope>
</reference>
<evidence type="ECO:0000256" key="6">
    <source>
        <dbReference type="ARBA" id="ARBA00023136"/>
    </source>
</evidence>
<evidence type="ECO:0000256" key="5">
    <source>
        <dbReference type="ARBA" id="ARBA00022989"/>
    </source>
</evidence>
<keyword evidence="3 11" id="KW-0812">Transmembrane</keyword>
<sequence>MKMFVVVLVLLQVSQHALGVEVYEGVESVLLPCQVNTSVSTVVWSREDLPHFTVHLRDESSDIYEDQNHYYWSRTSMRVDALQTGDLSLTLRKPTIRDSGKYLCTVRKFGQDQIRTGVQLLVTEPPVWPWVLAASLVLLVLLVAVGVIVYKNYIVTVTEGVKSVLLPFKTTANLAGDVTVKWRCLGASYKTVHVFGKGLNNEFKKHSSYRGRTEMKKDPLETGDLSLILKNPVCEDTGVYTCIIYRDGDILAQKTLKLLVKRTALVC</sequence>
<name>A0A6G1Q6Y0_CHAAH</name>
<evidence type="ECO:0000313" key="14">
    <source>
        <dbReference type="EMBL" id="KAF3698381.1"/>
    </source>
</evidence>
<feature type="signal peptide" evidence="12">
    <location>
        <begin position="1"/>
        <end position="19"/>
    </location>
</feature>
<evidence type="ECO:0000256" key="7">
    <source>
        <dbReference type="ARBA" id="ARBA00023157"/>
    </source>
</evidence>
<evidence type="ECO:0000256" key="1">
    <source>
        <dbReference type="ARBA" id="ARBA00004251"/>
    </source>
</evidence>
<dbReference type="Gene3D" id="2.60.40.10">
    <property type="entry name" value="Immunoglobulins"/>
    <property type="match status" value="2"/>
</dbReference>
<dbReference type="GO" id="GO:0007166">
    <property type="term" value="P:cell surface receptor signaling pathway"/>
    <property type="evidence" value="ECO:0007669"/>
    <property type="project" value="TreeGrafter"/>
</dbReference>
<dbReference type="Proteomes" id="UP000503349">
    <property type="component" value="Chromosome 13"/>
</dbReference>